<dbReference type="EMBL" id="CAMGYJ010000008">
    <property type="protein sequence ID" value="CAI0458705.1"/>
    <property type="molecule type" value="Genomic_DNA"/>
</dbReference>
<dbReference type="AlphaFoldDB" id="A0AAV0NJK2"/>
<name>A0AAV0NJK2_9ROSI</name>
<comment type="caution">
    <text evidence="1">The sequence shown here is derived from an EMBL/GenBank/DDBJ whole genome shotgun (WGS) entry which is preliminary data.</text>
</comment>
<organism evidence="1 2">
    <name type="scientific">Linum tenue</name>
    <dbReference type="NCBI Taxonomy" id="586396"/>
    <lineage>
        <taxon>Eukaryota</taxon>
        <taxon>Viridiplantae</taxon>
        <taxon>Streptophyta</taxon>
        <taxon>Embryophyta</taxon>
        <taxon>Tracheophyta</taxon>
        <taxon>Spermatophyta</taxon>
        <taxon>Magnoliopsida</taxon>
        <taxon>eudicotyledons</taxon>
        <taxon>Gunneridae</taxon>
        <taxon>Pentapetalae</taxon>
        <taxon>rosids</taxon>
        <taxon>fabids</taxon>
        <taxon>Malpighiales</taxon>
        <taxon>Linaceae</taxon>
        <taxon>Linum</taxon>
    </lineage>
</organism>
<sequence length="65" mass="7136">MESNARIFRDAKSTSFSTTAVLQNICSRNFANSIPATYGKAFPLCYMNRSFPPSMKLPAASVVMP</sequence>
<feature type="non-terminal residue" evidence="1">
    <location>
        <position position="65"/>
    </location>
</feature>
<accession>A0AAV0NJK2</accession>
<proteinExistence type="predicted"/>
<evidence type="ECO:0000313" key="1">
    <source>
        <dbReference type="EMBL" id="CAI0458705.1"/>
    </source>
</evidence>
<gene>
    <name evidence="1" type="ORF">LITE_LOCUS33670</name>
</gene>
<dbReference type="Proteomes" id="UP001154282">
    <property type="component" value="Unassembled WGS sequence"/>
</dbReference>
<reference evidence="1" key="1">
    <citation type="submission" date="2022-08" db="EMBL/GenBank/DDBJ databases">
        <authorList>
            <person name="Gutierrez-Valencia J."/>
        </authorList>
    </citation>
    <scope>NUCLEOTIDE SEQUENCE</scope>
</reference>
<evidence type="ECO:0000313" key="2">
    <source>
        <dbReference type="Proteomes" id="UP001154282"/>
    </source>
</evidence>
<protein>
    <submittedName>
        <fullName evidence="1">Uncharacterized protein</fullName>
    </submittedName>
</protein>
<keyword evidence="2" id="KW-1185">Reference proteome</keyword>